<evidence type="ECO:0000259" key="2">
    <source>
        <dbReference type="Pfam" id="PF18935"/>
    </source>
</evidence>
<dbReference type="Proteomes" id="UP000823612">
    <property type="component" value="Unassembled WGS sequence"/>
</dbReference>
<evidence type="ECO:0000256" key="1">
    <source>
        <dbReference type="SAM" id="SignalP"/>
    </source>
</evidence>
<evidence type="ECO:0000313" key="3">
    <source>
        <dbReference type="EMBL" id="MBO8433219.1"/>
    </source>
</evidence>
<keyword evidence="1" id="KW-0732">Signal</keyword>
<name>A0A9D9H273_9BACT</name>
<dbReference type="EMBL" id="JADIMZ010000118">
    <property type="protein sequence ID" value="MBO8433219.1"/>
    <property type="molecule type" value="Genomic_DNA"/>
</dbReference>
<dbReference type="Pfam" id="PF18935">
    <property type="entry name" value="DUF5683"/>
    <property type="match status" value="1"/>
</dbReference>
<proteinExistence type="predicted"/>
<feature type="domain" description="DUF5683" evidence="2">
    <location>
        <begin position="151"/>
        <end position="283"/>
    </location>
</feature>
<organism evidence="3 4">
    <name type="scientific">Candidatus Pullibacteroides excrementavium</name>
    <dbReference type="NCBI Taxonomy" id="2840905"/>
    <lineage>
        <taxon>Bacteria</taxon>
        <taxon>Pseudomonadati</taxon>
        <taxon>Bacteroidota</taxon>
        <taxon>Bacteroidia</taxon>
        <taxon>Bacteroidales</taxon>
        <taxon>Candidatus Pullibacteroides</taxon>
    </lineage>
</organism>
<comment type="caution">
    <text evidence="3">The sequence shown here is derived from an EMBL/GenBank/DDBJ whole genome shotgun (WGS) entry which is preliminary data.</text>
</comment>
<reference evidence="3" key="1">
    <citation type="submission" date="2020-10" db="EMBL/GenBank/DDBJ databases">
        <authorList>
            <person name="Gilroy R."/>
        </authorList>
    </citation>
    <scope>NUCLEOTIDE SEQUENCE</scope>
    <source>
        <strain evidence="3">2889</strain>
    </source>
</reference>
<dbReference type="InterPro" id="IPR043738">
    <property type="entry name" value="DUF5683"/>
</dbReference>
<accession>A0A9D9H273</accession>
<evidence type="ECO:0000313" key="4">
    <source>
        <dbReference type="Proteomes" id="UP000823612"/>
    </source>
</evidence>
<feature type="chain" id="PRO_5039096771" description="DUF5683 domain-containing protein" evidence="1">
    <location>
        <begin position="29"/>
        <end position="303"/>
    </location>
</feature>
<feature type="signal peptide" evidence="1">
    <location>
        <begin position="1"/>
        <end position="28"/>
    </location>
</feature>
<reference evidence="3" key="2">
    <citation type="journal article" date="2021" name="PeerJ">
        <title>Extensive microbial diversity within the chicken gut microbiome revealed by metagenomics and culture.</title>
        <authorList>
            <person name="Gilroy R."/>
            <person name="Ravi A."/>
            <person name="Getino M."/>
            <person name="Pursley I."/>
            <person name="Horton D.L."/>
            <person name="Alikhan N.F."/>
            <person name="Baker D."/>
            <person name="Gharbi K."/>
            <person name="Hall N."/>
            <person name="Watson M."/>
            <person name="Adriaenssens E.M."/>
            <person name="Foster-Nyarko E."/>
            <person name="Jarju S."/>
            <person name="Secka A."/>
            <person name="Antonio M."/>
            <person name="Oren A."/>
            <person name="Chaudhuri R.R."/>
            <person name="La Ragione R."/>
            <person name="Hildebrand F."/>
            <person name="Pallen M.J."/>
        </authorList>
    </citation>
    <scope>NUCLEOTIDE SEQUENCE</scope>
    <source>
        <strain evidence="3">2889</strain>
    </source>
</reference>
<gene>
    <name evidence="3" type="ORF">IAB08_08035</name>
</gene>
<protein>
    <recommendedName>
        <fullName evidence="2">DUF5683 domain-containing protein</fullName>
    </recommendedName>
</protein>
<sequence length="303" mass="33455">MSKHFRSWTVRMLCCLSCILLLAFQGRAQYTPRPEASLSGFLASNHPLPGTTSGGTGYGDFSRGGYSGFSTESFALMDFSNPGGFRFSNEFYSASDLFATEKLFSADALAFFKKPKQDTLFEASPGVDPKLLTFKQRNSGAFKRKKKGGLKSPGMAALCSAVVPGLGQIYNGQWYKTPVVYAGAAVLVYFTDDMLKNRNLYQDEIKVRTDSTATNSNPDLVDYSLSELLELRNYYEHNFELCIIIAGAVYLLNIVDAIVYAHLSSFNVSPNLSMSIKPYARTNFHIRNGFPLDAGIKVCLTLK</sequence>
<dbReference type="AlphaFoldDB" id="A0A9D9H273"/>